<reference evidence="2" key="1">
    <citation type="submission" date="2017-03" db="EMBL/GenBank/DDBJ databases">
        <authorList>
            <person name="Sharma R."/>
            <person name="Thines M."/>
        </authorList>
    </citation>
    <scope>NUCLEOTIDE SEQUENCE [LARGE SCALE GENOMIC DNA]</scope>
</reference>
<dbReference type="AlphaFoldDB" id="A0A1W5DEH0"/>
<dbReference type="PANTHER" id="PTHR42085:SF2">
    <property type="entry name" value="F-BOX DOMAIN-CONTAINING PROTEIN"/>
    <property type="match status" value="1"/>
</dbReference>
<organism evidence="1 2">
    <name type="scientific">Lasallia pustulata</name>
    <dbReference type="NCBI Taxonomy" id="136370"/>
    <lineage>
        <taxon>Eukaryota</taxon>
        <taxon>Fungi</taxon>
        <taxon>Dikarya</taxon>
        <taxon>Ascomycota</taxon>
        <taxon>Pezizomycotina</taxon>
        <taxon>Lecanoromycetes</taxon>
        <taxon>OSLEUM clade</taxon>
        <taxon>Umbilicariomycetidae</taxon>
        <taxon>Umbilicariales</taxon>
        <taxon>Umbilicariaceae</taxon>
        <taxon>Lasallia</taxon>
    </lineage>
</organism>
<dbReference type="Proteomes" id="UP000192927">
    <property type="component" value="Unassembled WGS sequence"/>
</dbReference>
<keyword evidence="2" id="KW-1185">Reference proteome</keyword>
<evidence type="ECO:0000313" key="1">
    <source>
        <dbReference type="EMBL" id="SLM41322.1"/>
    </source>
</evidence>
<accession>A0A1W5DEH0</accession>
<sequence length="237" mass="26517">MARPKNPQVGAPNVETRAARTTAKAIFPFLQLPAELRNRIYFFVLDNPNPIYLNVRSPTYHVHSSRNAMSGKASPLSLLLINKQVCSEVFPVLLATRNFVVTNTPFEPDLNVSEVLAAIGTPKLGLIRSMTFEINYCCYDHTAKWPAVLREILAALPAERKLDTVKIVITDEMKQVVDESNYGDHWEGGVLQLLEPLNAWKGIKRVEFSGDLLGDYCEMLEKTMTANGEKKAVEEVV</sequence>
<dbReference type="InterPro" id="IPR038883">
    <property type="entry name" value="AN11006-like"/>
</dbReference>
<proteinExistence type="predicted"/>
<evidence type="ECO:0000313" key="2">
    <source>
        <dbReference type="Proteomes" id="UP000192927"/>
    </source>
</evidence>
<dbReference type="EMBL" id="FWEW01003824">
    <property type="protein sequence ID" value="SLM41322.1"/>
    <property type="molecule type" value="Genomic_DNA"/>
</dbReference>
<name>A0A1W5DEH0_9LECA</name>
<dbReference type="PANTHER" id="PTHR42085">
    <property type="entry name" value="F-BOX DOMAIN-CONTAINING PROTEIN"/>
    <property type="match status" value="1"/>
</dbReference>
<protein>
    <submittedName>
        <fullName evidence="1">Uncharacterized protein</fullName>
    </submittedName>
</protein>